<name>A0A8K0G6S9_IGNLU</name>
<reference evidence="1" key="1">
    <citation type="submission" date="2019-08" db="EMBL/GenBank/DDBJ databases">
        <title>The genome of the North American firefly Photinus pyralis.</title>
        <authorList>
            <consortium name="Photinus pyralis genome working group"/>
            <person name="Fallon T.R."/>
            <person name="Sander Lower S.E."/>
            <person name="Weng J.-K."/>
        </authorList>
    </citation>
    <scope>NUCLEOTIDE SEQUENCE</scope>
    <source>
        <strain evidence="1">TRF0915ILg1</strain>
        <tissue evidence="1">Whole body</tissue>
    </source>
</reference>
<proteinExistence type="predicted"/>
<dbReference type="Proteomes" id="UP000801492">
    <property type="component" value="Unassembled WGS sequence"/>
</dbReference>
<protein>
    <submittedName>
        <fullName evidence="1">Uncharacterized protein</fullName>
    </submittedName>
</protein>
<comment type="caution">
    <text evidence="1">The sequence shown here is derived from an EMBL/GenBank/DDBJ whole genome shotgun (WGS) entry which is preliminary data.</text>
</comment>
<dbReference type="EMBL" id="VTPC01080788">
    <property type="protein sequence ID" value="KAF2887971.1"/>
    <property type="molecule type" value="Genomic_DNA"/>
</dbReference>
<organism evidence="1 2">
    <name type="scientific">Ignelater luminosus</name>
    <name type="common">Cucubano</name>
    <name type="synonym">Pyrophorus luminosus</name>
    <dbReference type="NCBI Taxonomy" id="2038154"/>
    <lineage>
        <taxon>Eukaryota</taxon>
        <taxon>Metazoa</taxon>
        <taxon>Ecdysozoa</taxon>
        <taxon>Arthropoda</taxon>
        <taxon>Hexapoda</taxon>
        <taxon>Insecta</taxon>
        <taxon>Pterygota</taxon>
        <taxon>Neoptera</taxon>
        <taxon>Endopterygota</taxon>
        <taxon>Coleoptera</taxon>
        <taxon>Polyphaga</taxon>
        <taxon>Elateriformia</taxon>
        <taxon>Elateroidea</taxon>
        <taxon>Elateridae</taxon>
        <taxon>Agrypninae</taxon>
        <taxon>Pyrophorini</taxon>
        <taxon>Ignelater</taxon>
    </lineage>
</organism>
<evidence type="ECO:0000313" key="2">
    <source>
        <dbReference type="Proteomes" id="UP000801492"/>
    </source>
</evidence>
<dbReference type="AlphaFoldDB" id="A0A8K0G6S9"/>
<keyword evidence="2" id="KW-1185">Reference proteome</keyword>
<sequence>MEKRKRRMRKKRSRDRKKIVKKKVQTYKLRNIETQGRYKTELARRRRIQENQGIIEIRCQNFKWRILETAKESCGTAKIGNQEIKRTAWWTEEIKNVIKEKKKAGKKYITGRKPQDYETYKEKRTIVTTLVKESKQRAWIH</sequence>
<evidence type="ECO:0000313" key="1">
    <source>
        <dbReference type="EMBL" id="KAF2887971.1"/>
    </source>
</evidence>
<gene>
    <name evidence="1" type="ORF">ILUMI_18202</name>
</gene>
<accession>A0A8K0G6S9</accession>